<dbReference type="GeneID" id="18248525"/>
<feature type="compositionally biased region" description="Polar residues" evidence="1">
    <location>
        <begin position="26"/>
        <end position="36"/>
    </location>
</feature>
<evidence type="ECO:0000256" key="1">
    <source>
        <dbReference type="SAM" id="MobiDB-lite"/>
    </source>
</evidence>
<evidence type="ECO:0000313" key="2">
    <source>
        <dbReference type="EMBL" id="EGV60919.1"/>
    </source>
</evidence>
<dbReference type="RefSeq" id="XP_006690133.1">
    <property type="nucleotide sequence ID" value="XM_006690070.1"/>
</dbReference>
<feature type="non-terminal residue" evidence="2">
    <location>
        <position position="1"/>
    </location>
</feature>
<dbReference type="HOGENOM" id="CLU_569851_0_0_1"/>
<dbReference type="Proteomes" id="UP000000707">
    <property type="component" value="Unassembled WGS sequence"/>
</dbReference>
<protein>
    <submittedName>
        <fullName evidence="2">Uncharacterized protein</fullName>
    </submittedName>
</protein>
<sequence length="479" mass="54140">MSTNSSSSSEDELQGLVGPSFRPATSFASNSGASTDVDTEDVSLDSVLIVPPQTSLRRQQLAQRDREIKAGLDEKSRVSDARRAKIRKLKHQLLVELRHDGTVSSSTRKSYYTKLADRLVAESTDPQSYTRRFYLFDCIRDTPSPCPAPFADPVCFLSAFVASPTPFSGLTSVPDLQRIDQYLTSMLNEGVVSFNGGLEWDFSDLGVIGGSVKGPLTFKLNHVNPSSDVNLYRVSIFIRLCILEKKLDDSSVPSLYKLFFLTLCDANLVADHYPKLISCASLLDYMYSQYPLDITKLLTGLINVRFYNHKKKIPIQKQAYEMWYIILNITNTALRSGDYSVGNSIAHATRHFLEFTSLRQFSGDVARLAAQEHPENMLENVDVINQFHKLHYKLRLLNFIIDYDFQVSELKQVSADFLAAKNAYHNLLGTITFSKSTSDPFNQRAVISELLDEDYVLLDYFHVKFSKYHSFLAGDRLYQ</sequence>
<accession>G3BD53</accession>
<gene>
    <name evidence="2" type="ORF">CANTEDRAFT_116966</name>
</gene>
<organism evidence="3">
    <name type="scientific">Candida tenuis (strain ATCC 10573 / BCRC 21748 / CBS 615 / JCM 9827 / NBRC 10315 / NRRL Y-1498 / VKM Y-70)</name>
    <name type="common">Yeast</name>
    <name type="synonym">Yamadazyma tenuis</name>
    <dbReference type="NCBI Taxonomy" id="590646"/>
    <lineage>
        <taxon>Eukaryota</taxon>
        <taxon>Fungi</taxon>
        <taxon>Dikarya</taxon>
        <taxon>Ascomycota</taxon>
        <taxon>Saccharomycotina</taxon>
        <taxon>Pichiomycetes</taxon>
        <taxon>Debaryomycetaceae</taxon>
        <taxon>Yamadazyma</taxon>
    </lineage>
</organism>
<dbReference type="EMBL" id="GL996528">
    <property type="protein sequence ID" value="EGV60919.1"/>
    <property type="molecule type" value="Genomic_DNA"/>
</dbReference>
<evidence type="ECO:0000313" key="3">
    <source>
        <dbReference type="Proteomes" id="UP000000707"/>
    </source>
</evidence>
<proteinExistence type="predicted"/>
<dbReference type="KEGG" id="cten:18248525"/>
<keyword evidence="3" id="KW-1185">Reference proteome</keyword>
<dbReference type="AlphaFoldDB" id="G3BD53"/>
<name>G3BD53_CANTC</name>
<feature type="region of interest" description="Disordered" evidence="1">
    <location>
        <begin position="1"/>
        <end position="38"/>
    </location>
</feature>
<reference evidence="2 3" key="1">
    <citation type="journal article" date="2011" name="Proc. Natl. Acad. Sci. U.S.A.">
        <title>Comparative genomics of xylose-fermenting fungi for enhanced biofuel production.</title>
        <authorList>
            <person name="Wohlbach D.J."/>
            <person name="Kuo A."/>
            <person name="Sato T.K."/>
            <person name="Potts K.M."/>
            <person name="Salamov A.A."/>
            <person name="LaButti K.M."/>
            <person name="Sun H."/>
            <person name="Clum A."/>
            <person name="Pangilinan J.L."/>
            <person name="Lindquist E.A."/>
            <person name="Lucas S."/>
            <person name="Lapidus A."/>
            <person name="Jin M."/>
            <person name="Gunawan C."/>
            <person name="Balan V."/>
            <person name="Dale B.E."/>
            <person name="Jeffries T.W."/>
            <person name="Zinkel R."/>
            <person name="Barry K.W."/>
            <person name="Grigoriev I.V."/>
            <person name="Gasch A.P."/>
        </authorList>
    </citation>
    <scope>NUCLEOTIDE SEQUENCE [LARGE SCALE GENOMIC DNA]</scope>
    <source>
        <strain evidence="3">ATCC 10573 / BCRC 21748 / CBS 615 / JCM 9827 / NBRC 10315 / NRRL Y-1498 / VKM Y-70</strain>
    </source>
</reference>